<dbReference type="Proteomes" id="UP000662637">
    <property type="component" value="Unassembled WGS sequence"/>
</dbReference>
<name>A0A5E4AMM6_MARMO</name>
<dbReference type="AlphaFoldDB" id="A0A5E4AMM6"/>
<sequence length="160" mass="16719">MKNDLSKGECAVGRLLGRPAGPARGFAARCAPLGTLSQTPGLAMAPVVWSHVGRILWLACLLPLAPARVAAEVSRALDGTPRAPQFLLSPSGRPALRSARCGRGFHPSPGVTERGGAEDDAGRPEWAPVGRGGPGRARAVLAPQHPREHRQIAHRAASFP</sequence>
<evidence type="ECO:0000256" key="1">
    <source>
        <dbReference type="SAM" id="MobiDB-lite"/>
    </source>
</evidence>
<proteinExistence type="predicted"/>
<dbReference type="EMBL" id="CABDUW010000091">
    <property type="protein sequence ID" value="VTJ58026.1"/>
    <property type="molecule type" value="Genomic_DNA"/>
</dbReference>
<accession>A0A5E4AMM6</accession>
<organism evidence="3">
    <name type="scientific">Marmota monax</name>
    <name type="common">Woodchuck</name>
    <dbReference type="NCBI Taxonomy" id="9995"/>
    <lineage>
        <taxon>Eukaryota</taxon>
        <taxon>Metazoa</taxon>
        <taxon>Chordata</taxon>
        <taxon>Craniata</taxon>
        <taxon>Vertebrata</taxon>
        <taxon>Euteleostomi</taxon>
        <taxon>Mammalia</taxon>
        <taxon>Eutheria</taxon>
        <taxon>Euarchontoglires</taxon>
        <taxon>Glires</taxon>
        <taxon>Rodentia</taxon>
        <taxon>Sciuromorpha</taxon>
        <taxon>Sciuridae</taxon>
        <taxon>Xerinae</taxon>
        <taxon>Marmotini</taxon>
        <taxon>Marmota</taxon>
    </lineage>
</organism>
<feature type="region of interest" description="Disordered" evidence="1">
    <location>
        <begin position="98"/>
        <end position="160"/>
    </location>
</feature>
<evidence type="ECO:0000313" key="2">
    <source>
        <dbReference type="EMBL" id="KAF7469482.1"/>
    </source>
</evidence>
<reference evidence="3" key="1">
    <citation type="submission" date="2019-04" db="EMBL/GenBank/DDBJ databases">
        <authorList>
            <person name="Alioto T."/>
            <person name="Alioto T."/>
        </authorList>
    </citation>
    <scope>NUCLEOTIDE SEQUENCE [LARGE SCALE GENOMIC DNA]</scope>
</reference>
<gene>
    <name evidence="2" type="ORF">GHT09_019257</name>
    <name evidence="3" type="ORF">MONAX_5E042941</name>
</gene>
<evidence type="ECO:0000313" key="3">
    <source>
        <dbReference type="EMBL" id="VTJ58026.1"/>
    </source>
</evidence>
<protein>
    <submittedName>
        <fullName evidence="3">Uncharacterized protein</fullName>
    </submittedName>
</protein>
<dbReference type="EMBL" id="WJEC01007645">
    <property type="protein sequence ID" value="KAF7469482.1"/>
    <property type="molecule type" value="Genomic_DNA"/>
</dbReference>
<reference evidence="2" key="2">
    <citation type="submission" date="2020-08" db="EMBL/GenBank/DDBJ databases">
        <authorList>
            <person name="Shumante A."/>
            <person name="Zimin A.V."/>
            <person name="Puiu D."/>
            <person name="Salzberg S.L."/>
        </authorList>
    </citation>
    <scope>NUCLEOTIDE SEQUENCE</scope>
    <source>
        <strain evidence="2">WC2-LM</strain>
        <tissue evidence="2">Liver</tissue>
    </source>
</reference>